<dbReference type="Gene3D" id="1.10.443.10">
    <property type="entry name" value="Intergrase catalytic core"/>
    <property type="match status" value="1"/>
</dbReference>
<dbReference type="Pfam" id="PF02899">
    <property type="entry name" value="Phage_int_SAM_1"/>
    <property type="match status" value="1"/>
</dbReference>
<dbReference type="Proteomes" id="UP000184731">
    <property type="component" value="Chromosome"/>
</dbReference>
<reference evidence="8 9" key="1">
    <citation type="submission" date="2016-10" db="EMBL/GenBank/DDBJ databases">
        <title>Silvanigrella aquatica sp. nov., isolated from a freshwater lake located in the Black Forest, Germany, description of Silvanigrellaceae fam. nov., Silvanigrellales ord. nov., reclassification of the order Bdellovibrionales in the class Oligoflexia, reclassification of the families Bacteriovoracaceae and Halobacteriovoraceae in the new order Bacteriovoracales ord. nov., and reclassification of the family Pseudobacteriovoracaceae in the order Oligoflexiales.</title>
        <authorList>
            <person name="Hahn M.W."/>
            <person name="Schmidt J."/>
            <person name="Koll U."/>
            <person name="Rohde M."/>
            <person name="Verbag S."/>
            <person name="Pitt A."/>
            <person name="Nakai R."/>
            <person name="Naganuma T."/>
            <person name="Lang E."/>
        </authorList>
    </citation>
    <scope>NUCLEOTIDE SEQUENCE [LARGE SCALE GENOMIC DNA]</scope>
    <source>
        <strain evidence="8 9">MWH-Nonnen-W8red</strain>
    </source>
</reference>
<dbReference type="PROSITE" id="PS51898">
    <property type="entry name" value="TYR_RECOMBINASE"/>
    <property type="match status" value="1"/>
</dbReference>
<evidence type="ECO:0000259" key="6">
    <source>
        <dbReference type="PROSITE" id="PS51898"/>
    </source>
</evidence>
<keyword evidence="9" id="KW-1185">Reference proteome</keyword>
<dbReference type="KEGG" id="saqi:AXG55_03855"/>
<dbReference type="InterPro" id="IPR044068">
    <property type="entry name" value="CB"/>
</dbReference>
<dbReference type="PROSITE" id="PS51900">
    <property type="entry name" value="CB"/>
    <property type="match status" value="1"/>
</dbReference>
<comment type="similarity">
    <text evidence="1">Belongs to the 'phage' integrase family.</text>
</comment>
<dbReference type="InterPro" id="IPR010998">
    <property type="entry name" value="Integrase_recombinase_N"/>
</dbReference>
<evidence type="ECO:0000256" key="5">
    <source>
        <dbReference type="PROSITE-ProRule" id="PRU01248"/>
    </source>
</evidence>
<dbReference type="GO" id="GO:0015074">
    <property type="term" value="P:DNA integration"/>
    <property type="evidence" value="ECO:0007669"/>
    <property type="project" value="UniProtKB-KW"/>
</dbReference>
<accession>A0A1L4CYR2</accession>
<sequence>MEQNKSKIKKNSLIPSDPRLISLQNLLHTSDFLAEWTQKELSTDLNDVVTHFLLSFTSIHTKRSYLNDLKDFIYFASSHQVHIHNVSQIDEKLLILWHNSLNEEKNLTQKTIRRKLNALSSLLEFCRKRKLILQNPMQFIKKPKYVEESKTNAFTIDEVKEILNYLKQECERLSSENTQSRIYKSTLLKYTIMVTLFSVGMRVEELCSLKIKDIEFCSDFTRIKMMTKGQKEHSPLIHAKTAEVIKNYINCIRLNAKEDEYLFIRIQNVSDKNKLSQVAIYNIVNETARKVGIEKKVSPHSCRASLATILHNQGVPIGQIQSLLNHKEVTTTAIYVKKANELEESAALKLNLLKLK</sequence>
<evidence type="ECO:0008006" key="10">
    <source>
        <dbReference type="Google" id="ProtNLM"/>
    </source>
</evidence>
<dbReference type="PANTHER" id="PTHR30349:SF41">
    <property type="entry name" value="INTEGRASE_RECOMBINASE PROTEIN MJ0367-RELATED"/>
    <property type="match status" value="1"/>
</dbReference>
<dbReference type="GO" id="GO:0006310">
    <property type="term" value="P:DNA recombination"/>
    <property type="evidence" value="ECO:0007669"/>
    <property type="project" value="UniProtKB-KW"/>
</dbReference>
<dbReference type="GO" id="GO:0003677">
    <property type="term" value="F:DNA binding"/>
    <property type="evidence" value="ECO:0007669"/>
    <property type="project" value="UniProtKB-UniRule"/>
</dbReference>
<dbReference type="Gene3D" id="1.10.150.130">
    <property type="match status" value="1"/>
</dbReference>
<evidence type="ECO:0000256" key="3">
    <source>
        <dbReference type="ARBA" id="ARBA00023125"/>
    </source>
</evidence>
<proteinExistence type="inferred from homology"/>
<dbReference type="STRING" id="1915309.AXG55_03855"/>
<protein>
    <recommendedName>
        <fullName evidence="10">Integrase</fullName>
    </recommendedName>
</protein>
<evidence type="ECO:0000256" key="1">
    <source>
        <dbReference type="ARBA" id="ARBA00008857"/>
    </source>
</evidence>
<evidence type="ECO:0000313" key="9">
    <source>
        <dbReference type="Proteomes" id="UP000184731"/>
    </source>
</evidence>
<feature type="domain" description="Core-binding (CB)" evidence="7">
    <location>
        <begin position="43"/>
        <end position="127"/>
    </location>
</feature>
<dbReference type="InterPro" id="IPR013762">
    <property type="entry name" value="Integrase-like_cat_sf"/>
</dbReference>
<feature type="domain" description="Tyr recombinase" evidence="6">
    <location>
        <begin position="149"/>
        <end position="348"/>
    </location>
</feature>
<dbReference type="EMBL" id="CP017834">
    <property type="protein sequence ID" value="APJ03088.1"/>
    <property type="molecule type" value="Genomic_DNA"/>
</dbReference>
<dbReference type="SUPFAM" id="SSF56349">
    <property type="entry name" value="DNA breaking-rejoining enzymes"/>
    <property type="match status" value="1"/>
</dbReference>
<dbReference type="InterPro" id="IPR002104">
    <property type="entry name" value="Integrase_catalytic"/>
</dbReference>
<keyword evidence="3 5" id="KW-0238">DNA-binding</keyword>
<dbReference type="Pfam" id="PF00589">
    <property type="entry name" value="Phage_integrase"/>
    <property type="match status" value="1"/>
</dbReference>
<dbReference type="PANTHER" id="PTHR30349">
    <property type="entry name" value="PHAGE INTEGRASE-RELATED"/>
    <property type="match status" value="1"/>
</dbReference>
<name>A0A1L4CYR2_9BACT</name>
<keyword evidence="4" id="KW-0233">DNA recombination</keyword>
<dbReference type="InterPro" id="IPR050090">
    <property type="entry name" value="Tyrosine_recombinase_XerCD"/>
</dbReference>
<keyword evidence="2" id="KW-0229">DNA integration</keyword>
<evidence type="ECO:0000313" key="8">
    <source>
        <dbReference type="EMBL" id="APJ03088.1"/>
    </source>
</evidence>
<dbReference type="InterPro" id="IPR011010">
    <property type="entry name" value="DNA_brk_join_enz"/>
</dbReference>
<evidence type="ECO:0000256" key="4">
    <source>
        <dbReference type="ARBA" id="ARBA00023172"/>
    </source>
</evidence>
<organism evidence="8 9">
    <name type="scientific">Silvanigrella aquatica</name>
    <dbReference type="NCBI Taxonomy" id="1915309"/>
    <lineage>
        <taxon>Bacteria</taxon>
        <taxon>Pseudomonadati</taxon>
        <taxon>Bdellovibrionota</taxon>
        <taxon>Oligoflexia</taxon>
        <taxon>Silvanigrellales</taxon>
        <taxon>Silvanigrellaceae</taxon>
        <taxon>Silvanigrella</taxon>
    </lineage>
</organism>
<gene>
    <name evidence="8" type="ORF">AXG55_03855</name>
</gene>
<evidence type="ECO:0000259" key="7">
    <source>
        <dbReference type="PROSITE" id="PS51900"/>
    </source>
</evidence>
<dbReference type="RefSeq" id="WP_148696805.1">
    <property type="nucleotide sequence ID" value="NZ_CP017834.1"/>
</dbReference>
<dbReference type="InterPro" id="IPR004107">
    <property type="entry name" value="Integrase_SAM-like_N"/>
</dbReference>
<evidence type="ECO:0000256" key="2">
    <source>
        <dbReference type="ARBA" id="ARBA00022908"/>
    </source>
</evidence>
<dbReference type="OrthoDB" id="5292621at2"/>
<dbReference type="AlphaFoldDB" id="A0A1L4CYR2"/>